<sequence length="327" mass="35821">MPGEHIEALSDEQVEWLDGEAWERGLDRETMLSRAVEAYRLLEEVEGEESSVDPAALERRQTSVEDDVEGLLSRVTAVEDDVQTKVEDVRSRVIQVKRETDAKAPAEHDHAELRDAVETASTRSDALAEAVAELDARVEDGFDNFEEVCSYLRDERDVLDRKATQLARAVVDLRARVGELERRASARAAMEELRREAARHGAATPDCGDCGSTVHVGLLDEPTCPHCGVGFVDFEPGRRFFGSTRLVPGDPPALEGKTLDADRSEEPDDFFDDPPAGDDDASPATAEDLTDTPASVGRRDPVDDEDPDGRPTDGRDGRSADGREAQP</sequence>
<proteinExistence type="predicted"/>
<keyword evidence="3" id="KW-1185">Reference proteome</keyword>
<accession>A0ABD5P9F1</accession>
<feature type="compositionally biased region" description="Acidic residues" evidence="1">
    <location>
        <begin position="265"/>
        <end position="281"/>
    </location>
</feature>
<feature type="region of interest" description="Disordered" evidence="1">
    <location>
        <begin position="243"/>
        <end position="327"/>
    </location>
</feature>
<evidence type="ECO:0000313" key="3">
    <source>
        <dbReference type="Proteomes" id="UP001595921"/>
    </source>
</evidence>
<evidence type="ECO:0008006" key="4">
    <source>
        <dbReference type="Google" id="ProtNLM"/>
    </source>
</evidence>
<name>A0ABD5P9F1_9EURY</name>
<comment type="caution">
    <text evidence="2">The sequence shown here is derived from an EMBL/GenBank/DDBJ whole genome shotgun (WGS) entry which is preliminary data.</text>
</comment>
<dbReference type="Gene3D" id="1.10.287.1490">
    <property type="match status" value="1"/>
</dbReference>
<dbReference type="RefSeq" id="WP_267622344.1">
    <property type="nucleotide sequence ID" value="NZ_JAODIW010000006.1"/>
</dbReference>
<organism evidence="2 3">
    <name type="scientific">Halobium salinum</name>
    <dbReference type="NCBI Taxonomy" id="1364940"/>
    <lineage>
        <taxon>Archaea</taxon>
        <taxon>Methanobacteriati</taxon>
        <taxon>Methanobacteriota</taxon>
        <taxon>Stenosarchaea group</taxon>
        <taxon>Halobacteria</taxon>
        <taxon>Halobacteriales</taxon>
        <taxon>Haloferacaceae</taxon>
        <taxon>Halobium</taxon>
    </lineage>
</organism>
<dbReference type="EMBL" id="JBHSDS010000003">
    <property type="protein sequence ID" value="MFC4357358.1"/>
    <property type="molecule type" value="Genomic_DNA"/>
</dbReference>
<protein>
    <recommendedName>
        <fullName evidence="4">CopG family transcriptional regulator</fullName>
    </recommendedName>
</protein>
<dbReference type="AlphaFoldDB" id="A0ABD5P9F1"/>
<dbReference type="Proteomes" id="UP001595921">
    <property type="component" value="Unassembled WGS sequence"/>
</dbReference>
<reference evidence="2 3" key="1">
    <citation type="journal article" date="2019" name="Int. J. Syst. Evol. Microbiol.">
        <title>The Global Catalogue of Microorganisms (GCM) 10K type strain sequencing project: providing services to taxonomists for standard genome sequencing and annotation.</title>
        <authorList>
            <consortium name="The Broad Institute Genomics Platform"/>
            <consortium name="The Broad Institute Genome Sequencing Center for Infectious Disease"/>
            <person name="Wu L."/>
            <person name="Ma J."/>
        </authorList>
    </citation>
    <scope>NUCLEOTIDE SEQUENCE [LARGE SCALE GENOMIC DNA]</scope>
    <source>
        <strain evidence="2 3">CGMCC 1.12553</strain>
    </source>
</reference>
<evidence type="ECO:0000313" key="2">
    <source>
        <dbReference type="EMBL" id="MFC4357358.1"/>
    </source>
</evidence>
<feature type="compositionally biased region" description="Basic and acidic residues" evidence="1">
    <location>
        <begin position="308"/>
        <end position="327"/>
    </location>
</feature>
<gene>
    <name evidence="2" type="ORF">ACFO0N_05270</name>
</gene>
<evidence type="ECO:0000256" key="1">
    <source>
        <dbReference type="SAM" id="MobiDB-lite"/>
    </source>
</evidence>